<comment type="caution">
    <text evidence="2">The sequence shown here is derived from an EMBL/GenBank/DDBJ whole genome shotgun (WGS) entry which is preliminary data.</text>
</comment>
<keyword evidence="3" id="KW-1185">Reference proteome</keyword>
<evidence type="ECO:0000313" key="2">
    <source>
        <dbReference type="EMBL" id="KAG9242299.1"/>
    </source>
</evidence>
<accession>A0A9P7YYI4</accession>
<evidence type="ECO:0000313" key="3">
    <source>
        <dbReference type="Proteomes" id="UP000887226"/>
    </source>
</evidence>
<gene>
    <name evidence="2" type="ORF">BJ878DRAFT_482152</name>
</gene>
<dbReference type="AlphaFoldDB" id="A0A9P7YYI4"/>
<sequence length="237" mass="27366">MVSGNTIITSMKRKMSRDPETEPALKQRKIPSLEYPSMSRDMQTAREENLGAYLKAVQETGKLRDEEMDASTQLEPLIDWNHYRQKVFDRVSAHQETVEEQHAEKKSDGIKWHVRQSLEIPSTFAETLHEITKTCKVLANPVHETQNTWLTVFGSFSVIASTYKQSPRSTEEQNNNRQCHYAHPRECVDVNDLVLEKKSRLAPRKTDTVFGDCNSAQLRDPKIRTPTGQAKSRFWNY</sequence>
<feature type="region of interest" description="Disordered" evidence="1">
    <location>
        <begin position="1"/>
        <end position="43"/>
    </location>
</feature>
<reference evidence="2" key="1">
    <citation type="journal article" date="2021" name="IMA Fungus">
        <title>Genomic characterization of three marine fungi, including Emericellopsis atlantica sp. nov. with signatures of a generalist lifestyle and marine biomass degradation.</title>
        <authorList>
            <person name="Hagestad O.C."/>
            <person name="Hou L."/>
            <person name="Andersen J.H."/>
            <person name="Hansen E.H."/>
            <person name="Altermark B."/>
            <person name="Li C."/>
            <person name="Kuhnert E."/>
            <person name="Cox R.J."/>
            <person name="Crous P.W."/>
            <person name="Spatafora J.W."/>
            <person name="Lail K."/>
            <person name="Amirebrahimi M."/>
            <person name="Lipzen A."/>
            <person name="Pangilinan J."/>
            <person name="Andreopoulos W."/>
            <person name="Hayes R.D."/>
            <person name="Ng V."/>
            <person name="Grigoriev I.V."/>
            <person name="Jackson S.A."/>
            <person name="Sutton T.D.S."/>
            <person name="Dobson A.D.W."/>
            <person name="Rama T."/>
        </authorList>
    </citation>
    <scope>NUCLEOTIDE SEQUENCE</scope>
    <source>
        <strain evidence="2">TRa3180A</strain>
    </source>
</reference>
<protein>
    <submittedName>
        <fullName evidence="2">Uncharacterized protein</fullName>
    </submittedName>
</protein>
<name>A0A9P7YYI4_9HELO</name>
<dbReference type="Proteomes" id="UP000887226">
    <property type="component" value="Unassembled WGS sequence"/>
</dbReference>
<feature type="compositionally biased region" description="Basic and acidic residues" evidence="1">
    <location>
        <begin position="16"/>
        <end position="25"/>
    </location>
</feature>
<organism evidence="2 3">
    <name type="scientific">Calycina marina</name>
    <dbReference type="NCBI Taxonomy" id="1763456"/>
    <lineage>
        <taxon>Eukaryota</taxon>
        <taxon>Fungi</taxon>
        <taxon>Dikarya</taxon>
        <taxon>Ascomycota</taxon>
        <taxon>Pezizomycotina</taxon>
        <taxon>Leotiomycetes</taxon>
        <taxon>Helotiales</taxon>
        <taxon>Pezizellaceae</taxon>
        <taxon>Calycina</taxon>
    </lineage>
</organism>
<dbReference type="EMBL" id="MU254089">
    <property type="protein sequence ID" value="KAG9242299.1"/>
    <property type="molecule type" value="Genomic_DNA"/>
</dbReference>
<proteinExistence type="predicted"/>
<evidence type="ECO:0000256" key="1">
    <source>
        <dbReference type="SAM" id="MobiDB-lite"/>
    </source>
</evidence>